<name>A0A9P3UHD7_LYOSH</name>
<sequence>MRSTPSCSRSEWVAGPFEAIHGTSGSNPSRTQDAYLSVFMKPIHHRAFEPNLASATIQDDADLAVKISKDMICSCRAGLSGRVRTRSCQRSIRHSDQPSCDWVRGHSYGYGGVASGDARRDDCSIPRK</sequence>
<evidence type="ECO:0000313" key="2">
    <source>
        <dbReference type="Proteomes" id="UP001063166"/>
    </source>
</evidence>
<accession>A0A9P3UHD7</accession>
<dbReference type="Proteomes" id="UP001063166">
    <property type="component" value="Unassembled WGS sequence"/>
</dbReference>
<organism evidence="1 2">
    <name type="scientific">Lyophyllum shimeji</name>
    <name type="common">Hon-shimeji</name>
    <name type="synonym">Tricholoma shimeji</name>
    <dbReference type="NCBI Taxonomy" id="47721"/>
    <lineage>
        <taxon>Eukaryota</taxon>
        <taxon>Fungi</taxon>
        <taxon>Dikarya</taxon>
        <taxon>Basidiomycota</taxon>
        <taxon>Agaricomycotina</taxon>
        <taxon>Agaricomycetes</taxon>
        <taxon>Agaricomycetidae</taxon>
        <taxon>Agaricales</taxon>
        <taxon>Tricholomatineae</taxon>
        <taxon>Lyophyllaceae</taxon>
        <taxon>Lyophyllum</taxon>
    </lineage>
</organism>
<proteinExistence type="predicted"/>
<dbReference type="AlphaFoldDB" id="A0A9P3UHD7"/>
<comment type="caution">
    <text evidence="1">The sequence shown here is derived from an EMBL/GenBank/DDBJ whole genome shotgun (WGS) entry which is preliminary data.</text>
</comment>
<protein>
    <submittedName>
        <fullName evidence="1">Uncharacterized protein</fullName>
    </submittedName>
</protein>
<keyword evidence="2" id="KW-1185">Reference proteome</keyword>
<reference evidence="1" key="1">
    <citation type="submission" date="2022-07" db="EMBL/GenBank/DDBJ databases">
        <title>The genome of Lyophyllum shimeji provides insight into the initial evolution of ectomycorrhizal fungal genome.</title>
        <authorList>
            <person name="Kobayashi Y."/>
            <person name="Shibata T."/>
            <person name="Hirakawa H."/>
            <person name="Shigenobu S."/>
            <person name="Nishiyama T."/>
            <person name="Yamada A."/>
            <person name="Hasebe M."/>
            <person name="Kawaguchi M."/>
        </authorList>
    </citation>
    <scope>NUCLEOTIDE SEQUENCE</scope>
    <source>
        <strain evidence="1">AT787</strain>
    </source>
</reference>
<evidence type="ECO:0000313" key="1">
    <source>
        <dbReference type="EMBL" id="GLB33744.1"/>
    </source>
</evidence>
<gene>
    <name evidence="1" type="ORF">LshimejAT787_0106280</name>
</gene>
<dbReference type="EMBL" id="BRPK01000001">
    <property type="protein sequence ID" value="GLB33744.1"/>
    <property type="molecule type" value="Genomic_DNA"/>
</dbReference>